<reference evidence="12 13" key="1">
    <citation type="journal article" date="2014" name="Int. J. Syst. Evol. Microbiol.">
        <title>Complete genome sequence of Corynebacterium casei LMG S-19264T (=DSM 44701T), isolated from a smear-ripened cheese.</title>
        <authorList>
            <consortium name="US DOE Joint Genome Institute (JGI-PGF)"/>
            <person name="Walter F."/>
            <person name="Albersmeier A."/>
            <person name="Kalinowski J."/>
            <person name="Ruckert C."/>
        </authorList>
    </citation>
    <scope>NUCLEOTIDE SEQUENCE [LARGE SCALE GENOMIC DNA]</scope>
    <source>
        <strain evidence="12 13">CGMCC 1.7286</strain>
    </source>
</reference>
<keyword evidence="7" id="KW-0804">Transcription</keyword>
<dbReference type="PROSITE" id="PS51755">
    <property type="entry name" value="OMPR_PHOB"/>
    <property type="match status" value="1"/>
</dbReference>
<evidence type="ECO:0000256" key="1">
    <source>
        <dbReference type="ARBA" id="ARBA00004496"/>
    </source>
</evidence>
<dbReference type="SMART" id="SM00448">
    <property type="entry name" value="REC"/>
    <property type="match status" value="1"/>
</dbReference>
<dbReference type="GO" id="GO:0006355">
    <property type="term" value="P:regulation of DNA-templated transcription"/>
    <property type="evidence" value="ECO:0007669"/>
    <property type="project" value="InterPro"/>
</dbReference>
<gene>
    <name evidence="12" type="primary">ompR</name>
    <name evidence="12" type="ORF">GCM10011348_01140</name>
</gene>
<feature type="DNA-binding region" description="OmpR/PhoB-type" evidence="9">
    <location>
        <begin position="141"/>
        <end position="241"/>
    </location>
</feature>
<evidence type="ECO:0000256" key="6">
    <source>
        <dbReference type="ARBA" id="ARBA00023125"/>
    </source>
</evidence>
<keyword evidence="13" id="KW-1185">Reference proteome</keyword>
<dbReference type="InterPro" id="IPR011006">
    <property type="entry name" value="CheY-like_superfamily"/>
</dbReference>
<accession>A0A918DMV1</accession>
<dbReference type="FunFam" id="1.10.10.10:FF:000099">
    <property type="entry name" value="Two-component system response regulator TorR"/>
    <property type="match status" value="1"/>
</dbReference>
<dbReference type="InterPro" id="IPR001789">
    <property type="entry name" value="Sig_transdc_resp-reg_receiver"/>
</dbReference>
<comment type="caution">
    <text evidence="12">The sequence shown here is derived from an EMBL/GenBank/DDBJ whole genome shotgun (WGS) entry which is preliminary data.</text>
</comment>
<evidence type="ECO:0000256" key="2">
    <source>
        <dbReference type="ARBA" id="ARBA00022490"/>
    </source>
</evidence>
<evidence type="ECO:0000256" key="9">
    <source>
        <dbReference type="PROSITE-ProRule" id="PRU01091"/>
    </source>
</evidence>
<dbReference type="InterPro" id="IPR001867">
    <property type="entry name" value="OmpR/PhoB-type_DNA-bd"/>
</dbReference>
<dbReference type="Gene3D" id="6.10.250.690">
    <property type="match status" value="1"/>
</dbReference>
<keyword evidence="4" id="KW-0902">Two-component regulatory system</keyword>
<dbReference type="SMART" id="SM00862">
    <property type="entry name" value="Trans_reg_C"/>
    <property type="match status" value="1"/>
</dbReference>
<dbReference type="SUPFAM" id="SSF46894">
    <property type="entry name" value="C-terminal effector domain of the bipartite response regulators"/>
    <property type="match status" value="1"/>
</dbReference>
<dbReference type="GO" id="GO:0005829">
    <property type="term" value="C:cytosol"/>
    <property type="evidence" value="ECO:0007669"/>
    <property type="project" value="TreeGrafter"/>
</dbReference>
<evidence type="ECO:0000256" key="8">
    <source>
        <dbReference type="PROSITE-ProRule" id="PRU00169"/>
    </source>
</evidence>
<dbReference type="SUPFAM" id="SSF52172">
    <property type="entry name" value="CheY-like"/>
    <property type="match status" value="1"/>
</dbReference>
<evidence type="ECO:0000256" key="3">
    <source>
        <dbReference type="ARBA" id="ARBA00022553"/>
    </source>
</evidence>
<dbReference type="InterPro" id="IPR036388">
    <property type="entry name" value="WH-like_DNA-bd_sf"/>
</dbReference>
<sequence length="243" mass="27365">MGPDMTTAPDPLILAIDDDAALREMIDEYLGHQGFRVLQAANAGEARELLQQHTPGVVLLDIGMPGEDGLSLARYIREHLDIGIIIVSASGEAVDRIIGLEIGADDYVAKPFDLRELLARIRSVIRRYDHPIAVSAAPDTPAMVSIGRCRLQLQSQQLFDRDGQELPITQMEFDLLRVMIERPNRVLSRDQILNLTQNRDWDPNDRSVDIRIARLRRKIEVDPEHPRSIRTVRGGGYMYVPES</sequence>
<dbReference type="Gene3D" id="3.40.50.2300">
    <property type="match status" value="1"/>
</dbReference>
<dbReference type="GO" id="GO:0000156">
    <property type="term" value="F:phosphorelay response regulator activity"/>
    <property type="evidence" value="ECO:0007669"/>
    <property type="project" value="TreeGrafter"/>
</dbReference>
<dbReference type="CDD" id="cd00383">
    <property type="entry name" value="trans_reg_C"/>
    <property type="match status" value="1"/>
</dbReference>
<keyword evidence="2" id="KW-0963">Cytoplasm</keyword>
<feature type="domain" description="Response regulatory" evidence="10">
    <location>
        <begin position="12"/>
        <end position="125"/>
    </location>
</feature>
<keyword evidence="6 9" id="KW-0238">DNA-binding</keyword>
<feature type="modified residue" description="4-aspartylphosphate" evidence="8">
    <location>
        <position position="61"/>
    </location>
</feature>
<proteinExistence type="predicted"/>
<dbReference type="AlphaFoldDB" id="A0A918DMV1"/>
<dbReference type="Pfam" id="PF00072">
    <property type="entry name" value="Response_reg"/>
    <property type="match status" value="1"/>
</dbReference>
<evidence type="ECO:0000256" key="4">
    <source>
        <dbReference type="ARBA" id="ARBA00023012"/>
    </source>
</evidence>
<dbReference type="Pfam" id="PF00486">
    <property type="entry name" value="Trans_reg_C"/>
    <property type="match status" value="1"/>
</dbReference>
<organism evidence="12 13">
    <name type="scientific">Marinobacterium nitratireducens</name>
    <dbReference type="NCBI Taxonomy" id="518897"/>
    <lineage>
        <taxon>Bacteria</taxon>
        <taxon>Pseudomonadati</taxon>
        <taxon>Pseudomonadota</taxon>
        <taxon>Gammaproteobacteria</taxon>
        <taxon>Oceanospirillales</taxon>
        <taxon>Oceanospirillaceae</taxon>
        <taxon>Marinobacterium</taxon>
    </lineage>
</organism>
<dbReference type="Proteomes" id="UP000599578">
    <property type="component" value="Unassembled WGS sequence"/>
</dbReference>
<evidence type="ECO:0000313" key="12">
    <source>
        <dbReference type="EMBL" id="GGO75707.1"/>
    </source>
</evidence>
<feature type="domain" description="OmpR/PhoB-type" evidence="11">
    <location>
        <begin position="141"/>
        <end position="241"/>
    </location>
</feature>
<keyword evidence="5" id="KW-0805">Transcription regulation</keyword>
<evidence type="ECO:0000259" key="10">
    <source>
        <dbReference type="PROSITE" id="PS50110"/>
    </source>
</evidence>
<evidence type="ECO:0000259" key="11">
    <source>
        <dbReference type="PROSITE" id="PS51755"/>
    </source>
</evidence>
<evidence type="ECO:0000313" key="13">
    <source>
        <dbReference type="Proteomes" id="UP000599578"/>
    </source>
</evidence>
<dbReference type="GO" id="GO:0032993">
    <property type="term" value="C:protein-DNA complex"/>
    <property type="evidence" value="ECO:0007669"/>
    <property type="project" value="TreeGrafter"/>
</dbReference>
<dbReference type="Gene3D" id="1.10.10.10">
    <property type="entry name" value="Winged helix-like DNA-binding domain superfamily/Winged helix DNA-binding domain"/>
    <property type="match status" value="1"/>
</dbReference>
<comment type="subcellular location">
    <subcellularLocation>
        <location evidence="1">Cytoplasm</location>
    </subcellularLocation>
</comment>
<dbReference type="EMBL" id="BMLT01000001">
    <property type="protein sequence ID" value="GGO75707.1"/>
    <property type="molecule type" value="Genomic_DNA"/>
</dbReference>
<dbReference type="PANTHER" id="PTHR48111:SF4">
    <property type="entry name" value="DNA-BINDING DUAL TRANSCRIPTIONAL REGULATOR OMPR"/>
    <property type="match status" value="1"/>
</dbReference>
<dbReference type="InterPro" id="IPR016032">
    <property type="entry name" value="Sig_transdc_resp-reg_C-effctor"/>
</dbReference>
<dbReference type="PANTHER" id="PTHR48111">
    <property type="entry name" value="REGULATOR OF RPOS"/>
    <property type="match status" value="1"/>
</dbReference>
<dbReference type="GO" id="GO:0000976">
    <property type="term" value="F:transcription cis-regulatory region binding"/>
    <property type="evidence" value="ECO:0007669"/>
    <property type="project" value="TreeGrafter"/>
</dbReference>
<dbReference type="PROSITE" id="PS50110">
    <property type="entry name" value="RESPONSE_REGULATORY"/>
    <property type="match status" value="1"/>
</dbReference>
<dbReference type="InterPro" id="IPR039420">
    <property type="entry name" value="WalR-like"/>
</dbReference>
<protein>
    <submittedName>
        <fullName evidence="12">Transcriptional regulatory protein OmpR</fullName>
    </submittedName>
</protein>
<evidence type="ECO:0000256" key="5">
    <source>
        <dbReference type="ARBA" id="ARBA00023015"/>
    </source>
</evidence>
<name>A0A918DMV1_9GAMM</name>
<evidence type="ECO:0000256" key="7">
    <source>
        <dbReference type="ARBA" id="ARBA00023163"/>
    </source>
</evidence>
<keyword evidence="3 8" id="KW-0597">Phosphoprotein</keyword>